<keyword evidence="3" id="KW-0285">Flavoprotein</keyword>
<dbReference type="Pfam" id="PF01507">
    <property type="entry name" value="PAPS_reduct"/>
    <property type="match status" value="1"/>
</dbReference>
<dbReference type="Proteomes" id="UP000019763">
    <property type="component" value="Unassembled WGS sequence"/>
</dbReference>
<dbReference type="OrthoDB" id="270728at2759"/>
<evidence type="ECO:0000256" key="13">
    <source>
        <dbReference type="SAM" id="MobiDB-lite"/>
    </source>
</evidence>
<evidence type="ECO:0000256" key="2">
    <source>
        <dbReference type="ARBA" id="ARBA00012393"/>
    </source>
</evidence>
<evidence type="ECO:0000313" key="15">
    <source>
        <dbReference type="EMBL" id="EZG44842.1"/>
    </source>
</evidence>
<evidence type="ECO:0000256" key="1">
    <source>
        <dbReference type="ARBA" id="ARBA00004726"/>
    </source>
</evidence>
<comment type="caution">
    <text evidence="15">The sequence shown here is derived from an EMBL/GenBank/DDBJ whole genome shotgun (WGS) entry which is preliminary data.</text>
</comment>
<sequence>MDMKCKASGGRMRQASVGGSVGITESVRTVSNELVHLRPRDVRAAVSSLLAALKLYGPEGVTVAFNGGKDATVVLALYCAALAHTYAAHTYDQNGHSHGQRTANRPLSGRHKPRAVWFHDAEEFEVVEAFVRDQADLWDLDLLVAEGRWDQEIDRLVRSQSDGAGHPAFVLGVRNTDMQGRTRGDPQDGTEPLAHGADQDSGEQHGGEQDAGDQDGVGNVTAWGKELTATRPPSTATSGSGLEQAALDAMVSRRRYGVFEPSSTEAPFMRVHPIIEWTYGMVWDCIALMQVPYCSLYDTGYTSIGKLDSTAKNEHLKDEQGNFRHASQLCPTKWSSERDGREL</sequence>
<keyword evidence="8" id="KW-0274">FAD</keyword>
<evidence type="ECO:0000256" key="10">
    <source>
        <dbReference type="ARBA" id="ARBA00031145"/>
    </source>
</evidence>
<dbReference type="GO" id="GO:0003919">
    <property type="term" value="F:FMN adenylyltransferase activity"/>
    <property type="evidence" value="ECO:0007669"/>
    <property type="project" value="UniProtKB-EC"/>
</dbReference>
<comment type="pathway">
    <text evidence="1">Cofactor biosynthesis; FAD biosynthesis; FAD from FMN: step 1/1.</text>
</comment>
<keyword evidence="7" id="KW-0547">Nucleotide-binding</keyword>
<evidence type="ECO:0000256" key="4">
    <source>
        <dbReference type="ARBA" id="ARBA00022643"/>
    </source>
</evidence>
<accession>A0A023AZZ8</accession>
<keyword evidence="9" id="KW-0067">ATP-binding</keyword>
<evidence type="ECO:0000256" key="5">
    <source>
        <dbReference type="ARBA" id="ARBA00022679"/>
    </source>
</evidence>
<dbReference type="EMBL" id="AFNH02001058">
    <property type="protein sequence ID" value="EZG44842.1"/>
    <property type="molecule type" value="Genomic_DNA"/>
</dbReference>
<dbReference type="SUPFAM" id="SSF52402">
    <property type="entry name" value="Adenine nucleotide alpha hydrolases-like"/>
    <property type="match status" value="1"/>
</dbReference>
<dbReference type="EC" id="2.7.7.2" evidence="2"/>
<dbReference type="GO" id="GO:0005524">
    <property type="term" value="F:ATP binding"/>
    <property type="evidence" value="ECO:0007669"/>
    <property type="project" value="UniProtKB-KW"/>
</dbReference>
<keyword evidence="16" id="KW-1185">Reference proteome</keyword>
<feature type="domain" description="Phosphoadenosine phosphosulphate reductase" evidence="14">
    <location>
        <begin position="252"/>
        <end position="311"/>
    </location>
</feature>
<dbReference type="GO" id="GO:0006747">
    <property type="term" value="P:FAD biosynthetic process"/>
    <property type="evidence" value="ECO:0007669"/>
    <property type="project" value="TreeGrafter"/>
</dbReference>
<organism evidence="15 16">
    <name type="scientific">Gregarina niphandrodes</name>
    <name type="common">Septate eugregarine</name>
    <dbReference type="NCBI Taxonomy" id="110365"/>
    <lineage>
        <taxon>Eukaryota</taxon>
        <taxon>Sar</taxon>
        <taxon>Alveolata</taxon>
        <taxon>Apicomplexa</taxon>
        <taxon>Conoidasida</taxon>
        <taxon>Gregarinasina</taxon>
        <taxon>Eugregarinorida</taxon>
        <taxon>Gregarinidae</taxon>
        <taxon>Gregarina</taxon>
    </lineage>
</organism>
<dbReference type="InterPro" id="IPR014729">
    <property type="entry name" value="Rossmann-like_a/b/a_fold"/>
</dbReference>
<dbReference type="eggNOG" id="KOG2644">
    <property type="taxonomic scope" value="Eukaryota"/>
</dbReference>
<evidence type="ECO:0000256" key="3">
    <source>
        <dbReference type="ARBA" id="ARBA00022630"/>
    </source>
</evidence>
<dbReference type="Gene3D" id="3.40.50.620">
    <property type="entry name" value="HUPs"/>
    <property type="match status" value="2"/>
</dbReference>
<comment type="catalytic activity">
    <reaction evidence="12">
        <text>FMN + ATP + H(+) = FAD + diphosphate</text>
        <dbReference type="Rhea" id="RHEA:17237"/>
        <dbReference type="ChEBI" id="CHEBI:15378"/>
        <dbReference type="ChEBI" id="CHEBI:30616"/>
        <dbReference type="ChEBI" id="CHEBI:33019"/>
        <dbReference type="ChEBI" id="CHEBI:57692"/>
        <dbReference type="ChEBI" id="CHEBI:58210"/>
        <dbReference type="EC" id="2.7.7.2"/>
    </reaction>
</comment>
<dbReference type="PANTHER" id="PTHR23293">
    <property type="entry name" value="FAD SYNTHETASE-RELATED FMN ADENYLYLTRANSFERASE"/>
    <property type="match status" value="1"/>
</dbReference>
<keyword evidence="4" id="KW-0288">FMN</keyword>
<dbReference type="AlphaFoldDB" id="A0A023AZZ8"/>
<keyword evidence="5 15" id="KW-0808">Transferase</keyword>
<protein>
    <recommendedName>
        <fullName evidence="2">FAD synthase</fullName>
        <ecNumber evidence="2">2.7.7.2</ecNumber>
    </recommendedName>
    <alternativeName>
        <fullName evidence="10">FAD pyrophosphorylase</fullName>
    </alternativeName>
    <alternativeName>
        <fullName evidence="11">FMN adenylyltransferase</fullName>
    </alternativeName>
</protein>
<evidence type="ECO:0000259" key="14">
    <source>
        <dbReference type="Pfam" id="PF01507"/>
    </source>
</evidence>
<dbReference type="RefSeq" id="XP_011132644.1">
    <property type="nucleotide sequence ID" value="XM_011134342.1"/>
</dbReference>
<gene>
    <name evidence="15" type="ORF">GNI_143110</name>
</gene>
<feature type="region of interest" description="Disordered" evidence="13">
    <location>
        <begin position="174"/>
        <end position="219"/>
    </location>
</feature>
<keyword evidence="6 15" id="KW-0548">Nucleotidyltransferase</keyword>
<dbReference type="InterPro" id="IPR002500">
    <property type="entry name" value="PAPS_reduct_dom"/>
</dbReference>
<name>A0A023AZZ8_GRENI</name>
<reference evidence="15" key="1">
    <citation type="submission" date="2013-12" db="EMBL/GenBank/DDBJ databases">
        <authorList>
            <person name="Omoto C.K."/>
            <person name="Sibley D."/>
            <person name="Venepally P."/>
            <person name="Hadjithomas M."/>
            <person name="Karamycheva S."/>
            <person name="Brunk B."/>
            <person name="Roos D."/>
            <person name="Caler E."/>
            <person name="Lorenzi H."/>
        </authorList>
    </citation>
    <scope>NUCLEOTIDE SEQUENCE</scope>
</reference>
<evidence type="ECO:0000256" key="7">
    <source>
        <dbReference type="ARBA" id="ARBA00022741"/>
    </source>
</evidence>
<dbReference type="PANTHER" id="PTHR23293:SF9">
    <property type="entry name" value="FAD SYNTHASE"/>
    <property type="match status" value="1"/>
</dbReference>
<evidence type="ECO:0000256" key="6">
    <source>
        <dbReference type="ARBA" id="ARBA00022695"/>
    </source>
</evidence>
<dbReference type="VEuPathDB" id="CryptoDB:GNI_143110"/>
<evidence type="ECO:0000313" key="16">
    <source>
        <dbReference type="Proteomes" id="UP000019763"/>
    </source>
</evidence>
<proteinExistence type="predicted"/>
<evidence type="ECO:0000256" key="8">
    <source>
        <dbReference type="ARBA" id="ARBA00022827"/>
    </source>
</evidence>
<evidence type="ECO:0000256" key="9">
    <source>
        <dbReference type="ARBA" id="ARBA00022840"/>
    </source>
</evidence>
<dbReference type="GeneID" id="22915071"/>
<evidence type="ECO:0000256" key="11">
    <source>
        <dbReference type="ARBA" id="ARBA00031871"/>
    </source>
</evidence>
<evidence type="ECO:0000256" key="12">
    <source>
        <dbReference type="ARBA" id="ARBA00049494"/>
    </source>
</evidence>